<dbReference type="InterPro" id="IPR003439">
    <property type="entry name" value="ABC_transporter-like_ATP-bd"/>
</dbReference>
<reference evidence="11" key="1">
    <citation type="submission" date="2016-10" db="EMBL/GenBank/DDBJ databases">
        <authorList>
            <person name="Varghese N."/>
            <person name="Submissions S."/>
        </authorList>
    </citation>
    <scope>NUCLEOTIDE SEQUENCE [LARGE SCALE GENOMIC DNA]</scope>
    <source>
        <strain evidence="11">LMG 22563</strain>
    </source>
</reference>
<evidence type="ECO:0000256" key="1">
    <source>
        <dbReference type="ARBA" id="ARBA00005417"/>
    </source>
</evidence>
<dbReference type="Proteomes" id="UP000183018">
    <property type="component" value="Unassembled WGS sequence"/>
</dbReference>
<evidence type="ECO:0000256" key="8">
    <source>
        <dbReference type="ARBA" id="ARBA00065473"/>
    </source>
</evidence>
<dbReference type="PANTHER" id="PTHR43776:SF7">
    <property type="entry name" value="D,D-DIPEPTIDE TRANSPORT ATP-BINDING PROTEIN DDPF-RELATED"/>
    <property type="match status" value="1"/>
</dbReference>
<dbReference type="AlphaFoldDB" id="A0A1I3NCH9"/>
<dbReference type="GO" id="GO:0005524">
    <property type="term" value="F:ATP binding"/>
    <property type="evidence" value="ECO:0007669"/>
    <property type="project" value="UniProtKB-KW"/>
</dbReference>
<name>A0A1I3NCH9_9GAMM</name>
<dbReference type="InterPro" id="IPR027417">
    <property type="entry name" value="P-loop_NTPase"/>
</dbReference>
<keyword evidence="3" id="KW-0547">Nucleotide-binding</keyword>
<dbReference type="OrthoDB" id="9784450at2"/>
<dbReference type="InterPro" id="IPR013563">
    <property type="entry name" value="Oligopep_ABC_C"/>
</dbReference>
<evidence type="ECO:0000256" key="2">
    <source>
        <dbReference type="ARBA" id="ARBA00022448"/>
    </source>
</evidence>
<gene>
    <name evidence="10" type="ORF">SAMN05216602_3743</name>
</gene>
<proteinExistence type="inferred from homology"/>
<dbReference type="GO" id="GO:0015833">
    <property type="term" value="P:peptide transport"/>
    <property type="evidence" value="ECO:0007669"/>
    <property type="project" value="InterPro"/>
</dbReference>
<dbReference type="CDD" id="cd03257">
    <property type="entry name" value="ABC_NikE_OppD_transporters"/>
    <property type="match status" value="2"/>
</dbReference>
<evidence type="ECO:0000313" key="10">
    <source>
        <dbReference type="EMBL" id="SFJ07051.1"/>
    </source>
</evidence>
<dbReference type="SUPFAM" id="SSF52540">
    <property type="entry name" value="P-loop containing nucleoside triphosphate hydrolases"/>
    <property type="match status" value="2"/>
</dbReference>
<dbReference type="RefSeq" id="WP_074887529.1">
    <property type="nucleotide sequence ID" value="NZ_FORC01000004.1"/>
</dbReference>
<comment type="function">
    <text evidence="7">Part of the ABC transporter DppABCDF involved in the uptake of various di/tripeptides. Is also involved in the uptake of phaseolotoxin, a toxic tripeptide inhibiting the enzyme ornithine carbamoyltransferase. Responsible for energy coupling to the transport system.</text>
</comment>
<dbReference type="Pfam" id="PF00005">
    <property type="entry name" value="ABC_tran"/>
    <property type="match status" value="2"/>
</dbReference>
<comment type="subunit">
    <text evidence="8">The complex is composed of two ATP-binding proteins (DppD and DppF), two transmembrane proteins (DppB and DppC) and a solute-binding protein (DppA1-A5). Five orthologous SBPs (DppA1-A5) are present in P.aeruginosa, which increases the substrate specificity of the DppBCDF transporter.</text>
</comment>
<organism evidence="10 11">
    <name type="scientific">Phytopseudomonas argentinensis</name>
    <dbReference type="NCBI Taxonomy" id="289370"/>
    <lineage>
        <taxon>Bacteria</taxon>
        <taxon>Pseudomonadati</taxon>
        <taxon>Pseudomonadota</taxon>
        <taxon>Gammaproteobacteria</taxon>
        <taxon>Pseudomonadales</taxon>
        <taxon>Pseudomonadaceae</taxon>
        <taxon>Phytopseudomonas</taxon>
    </lineage>
</organism>
<dbReference type="Gene3D" id="3.40.50.300">
    <property type="entry name" value="P-loop containing nucleotide triphosphate hydrolases"/>
    <property type="match status" value="2"/>
</dbReference>
<dbReference type="NCBIfam" id="NF008453">
    <property type="entry name" value="PRK11308.1"/>
    <property type="match status" value="2"/>
</dbReference>
<evidence type="ECO:0000313" key="11">
    <source>
        <dbReference type="Proteomes" id="UP000183018"/>
    </source>
</evidence>
<dbReference type="InterPro" id="IPR050319">
    <property type="entry name" value="ABC_transp_ATP-bind"/>
</dbReference>
<comment type="catalytic activity">
    <reaction evidence="6">
        <text>a dipeptide(out) + ATP + H2O = a dipeptide(in) + ADP + phosphate + H(+)</text>
        <dbReference type="Rhea" id="RHEA:23120"/>
        <dbReference type="ChEBI" id="CHEBI:15377"/>
        <dbReference type="ChEBI" id="CHEBI:15378"/>
        <dbReference type="ChEBI" id="CHEBI:30616"/>
        <dbReference type="ChEBI" id="CHEBI:43474"/>
        <dbReference type="ChEBI" id="CHEBI:90799"/>
        <dbReference type="ChEBI" id="CHEBI:456216"/>
        <dbReference type="EC" id="7.4.2.9"/>
    </reaction>
</comment>
<comment type="similarity">
    <text evidence="1">Belongs to the ABC transporter superfamily.</text>
</comment>
<dbReference type="InterPro" id="IPR003593">
    <property type="entry name" value="AAA+_ATPase"/>
</dbReference>
<keyword evidence="2" id="KW-0813">Transport</keyword>
<accession>A0A1I3NCH9</accession>
<dbReference type="EMBL" id="FORC01000004">
    <property type="protein sequence ID" value="SFJ07051.1"/>
    <property type="molecule type" value="Genomic_DNA"/>
</dbReference>
<dbReference type="SMART" id="SM00382">
    <property type="entry name" value="AAA"/>
    <property type="match status" value="2"/>
</dbReference>
<evidence type="ECO:0000256" key="3">
    <source>
        <dbReference type="ARBA" id="ARBA00022741"/>
    </source>
</evidence>
<protein>
    <recommendedName>
        <fullName evidence="5">ABC-type dipeptide transporter</fullName>
        <ecNumber evidence="5">7.4.2.9</ecNumber>
    </recommendedName>
</protein>
<dbReference type="STRING" id="289370.SAMN05216602_3743"/>
<dbReference type="PROSITE" id="PS50893">
    <property type="entry name" value="ABC_TRANSPORTER_2"/>
    <property type="match status" value="2"/>
</dbReference>
<dbReference type="Pfam" id="PF08352">
    <property type="entry name" value="oligo_HPY"/>
    <property type="match status" value="2"/>
</dbReference>
<dbReference type="GO" id="GO:0055085">
    <property type="term" value="P:transmembrane transport"/>
    <property type="evidence" value="ECO:0007669"/>
    <property type="project" value="UniProtKB-ARBA"/>
</dbReference>
<evidence type="ECO:0000259" key="9">
    <source>
        <dbReference type="PROSITE" id="PS50893"/>
    </source>
</evidence>
<dbReference type="PROSITE" id="PS00211">
    <property type="entry name" value="ABC_TRANSPORTER_1"/>
    <property type="match status" value="2"/>
</dbReference>
<dbReference type="EC" id="7.4.2.9" evidence="5"/>
<keyword evidence="11" id="KW-1185">Reference proteome</keyword>
<dbReference type="InterPro" id="IPR017871">
    <property type="entry name" value="ABC_transporter-like_CS"/>
</dbReference>
<dbReference type="FunFam" id="3.40.50.300:FF:000016">
    <property type="entry name" value="Oligopeptide ABC transporter ATP-binding component"/>
    <property type="match status" value="2"/>
</dbReference>
<sequence length="539" mass="59550">MSHPDNLIEIRDLSVAFVNGDSHRQVVNHISFDIRRGETLALVGESGSGKSVTAHSILRLLPYPLAQHPSGTIHYDGQDLLKLPERKLRGIRGNRIAMVFQEPMTSLNPLHSIEKQINEVLGLHKGLRGKAATARTLELLELVGIPEPQKRLKALPHELSGGQRQRVMIAMALANEPELLIADEPTTALDVTVQLKILELLKDLQARLGMAMLIISHDLKLVQRIAQRVCVMQNGELVEQADCKTLFNAPQHPYTCTLLGAEPSGDPVDAPAAETLLAVEDLRVWFPIKKGLLRRTVDHVKAVDGINFSLQRGQTLGIVGESGSGKSTLGLAILRLIGSQGGIRFGEHHLGSMSQREVRPLRREMQVVFQDPFGSLSPRMTVGMIIGEGLRIHRIGNHAEQEQAIIEALCEVGLDPESRHRYPHEFSGGQRQRIAIARALVLKPELILLDEPTSALDRTVQRQVVDLLRSLQAKYNLSYLFISHDLAVVRAISHQLMVVKHGRVVEQGDAKSIFQAPQHPYTQQLLEAAFLTPVSPQSA</sequence>
<evidence type="ECO:0000256" key="5">
    <source>
        <dbReference type="ARBA" id="ARBA00038852"/>
    </source>
</evidence>
<evidence type="ECO:0000256" key="7">
    <source>
        <dbReference type="ARBA" id="ARBA00058018"/>
    </source>
</evidence>
<dbReference type="GO" id="GO:0016887">
    <property type="term" value="F:ATP hydrolysis activity"/>
    <property type="evidence" value="ECO:0007669"/>
    <property type="project" value="InterPro"/>
</dbReference>
<dbReference type="NCBIfam" id="NF007739">
    <property type="entry name" value="PRK10419.1"/>
    <property type="match status" value="2"/>
</dbReference>
<feature type="domain" description="ABC transporter" evidence="9">
    <location>
        <begin position="10"/>
        <end position="259"/>
    </location>
</feature>
<evidence type="ECO:0000256" key="4">
    <source>
        <dbReference type="ARBA" id="ARBA00022840"/>
    </source>
</evidence>
<keyword evidence="4 10" id="KW-0067">ATP-binding</keyword>
<feature type="domain" description="ABC transporter" evidence="9">
    <location>
        <begin position="288"/>
        <end position="526"/>
    </location>
</feature>
<dbReference type="PANTHER" id="PTHR43776">
    <property type="entry name" value="TRANSPORT ATP-BINDING PROTEIN"/>
    <property type="match status" value="1"/>
</dbReference>
<evidence type="ECO:0000256" key="6">
    <source>
        <dbReference type="ARBA" id="ARBA00047356"/>
    </source>
</evidence>